<organism evidence="2 3">
    <name type="scientific">Alienimonas californiensis</name>
    <dbReference type="NCBI Taxonomy" id="2527989"/>
    <lineage>
        <taxon>Bacteria</taxon>
        <taxon>Pseudomonadati</taxon>
        <taxon>Planctomycetota</taxon>
        <taxon>Planctomycetia</taxon>
        <taxon>Planctomycetales</taxon>
        <taxon>Planctomycetaceae</taxon>
        <taxon>Alienimonas</taxon>
    </lineage>
</organism>
<reference evidence="2 3" key="1">
    <citation type="submission" date="2019-02" db="EMBL/GenBank/DDBJ databases">
        <title>Deep-cultivation of Planctomycetes and their phenomic and genomic characterization uncovers novel biology.</title>
        <authorList>
            <person name="Wiegand S."/>
            <person name="Jogler M."/>
            <person name="Boedeker C."/>
            <person name="Pinto D."/>
            <person name="Vollmers J."/>
            <person name="Rivas-Marin E."/>
            <person name="Kohn T."/>
            <person name="Peeters S.H."/>
            <person name="Heuer A."/>
            <person name="Rast P."/>
            <person name="Oberbeckmann S."/>
            <person name="Bunk B."/>
            <person name="Jeske O."/>
            <person name="Meyerdierks A."/>
            <person name="Storesund J.E."/>
            <person name="Kallscheuer N."/>
            <person name="Luecker S."/>
            <person name="Lage O.M."/>
            <person name="Pohl T."/>
            <person name="Merkel B.J."/>
            <person name="Hornburger P."/>
            <person name="Mueller R.-W."/>
            <person name="Bruemmer F."/>
            <person name="Labrenz M."/>
            <person name="Spormann A.M."/>
            <person name="Op den Camp H."/>
            <person name="Overmann J."/>
            <person name="Amann R."/>
            <person name="Jetten M.S.M."/>
            <person name="Mascher T."/>
            <person name="Medema M.H."/>
            <person name="Devos D.P."/>
            <person name="Kaster A.-K."/>
            <person name="Ovreas L."/>
            <person name="Rohde M."/>
            <person name="Galperin M.Y."/>
            <person name="Jogler C."/>
        </authorList>
    </citation>
    <scope>NUCLEOTIDE SEQUENCE [LARGE SCALE GENOMIC DNA]</scope>
    <source>
        <strain evidence="2 3">CA12</strain>
    </source>
</reference>
<keyword evidence="1" id="KW-1133">Transmembrane helix</keyword>
<dbReference type="EMBL" id="CP036265">
    <property type="protein sequence ID" value="QDT14715.1"/>
    <property type="molecule type" value="Genomic_DNA"/>
</dbReference>
<accession>A0A517P5T7</accession>
<keyword evidence="1" id="KW-0812">Transmembrane</keyword>
<sequence>MTGYVGGMNPSRFASRFYVVGVTLLVAVCLSTWAMGCARYVLKEGDRGVVAVSGPGGRKKAEKLMAEHFPEGYEILREEEVVVGQTVNYEEEVSPLGVRLAGGEEGGLRMNLGSETRGTETVTDKTEYRIHYRRTGSP</sequence>
<name>A0A517P5T7_9PLAN</name>
<protein>
    <submittedName>
        <fullName evidence="2">Uncharacterized protein</fullName>
    </submittedName>
</protein>
<dbReference type="Proteomes" id="UP000318741">
    <property type="component" value="Chromosome"/>
</dbReference>
<feature type="transmembrane region" description="Helical" evidence="1">
    <location>
        <begin position="17"/>
        <end position="38"/>
    </location>
</feature>
<proteinExistence type="predicted"/>
<evidence type="ECO:0000313" key="2">
    <source>
        <dbReference type="EMBL" id="QDT14715.1"/>
    </source>
</evidence>
<keyword evidence="1" id="KW-0472">Membrane</keyword>
<dbReference type="KEGG" id="acaf:CA12_07930"/>
<gene>
    <name evidence="2" type="ORF">CA12_07930</name>
</gene>
<dbReference type="AlphaFoldDB" id="A0A517P5T7"/>
<evidence type="ECO:0000313" key="3">
    <source>
        <dbReference type="Proteomes" id="UP000318741"/>
    </source>
</evidence>
<keyword evidence="3" id="KW-1185">Reference proteome</keyword>
<evidence type="ECO:0000256" key="1">
    <source>
        <dbReference type="SAM" id="Phobius"/>
    </source>
</evidence>